<feature type="domain" description="Alcohol dehydrogenase-like C-terminal" evidence="2">
    <location>
        <begin position="172"/>
        <end position="306"/>
    </location>
</feature>
<dbReference type="GO" id="GO:0016628">
    <property type="term" value="F:oxidoreductase activity, acting on the CH-CH group of donors, NAD or NADP as acceptor"/>
    <property type="evidence" value="ECO:0007669"/>
    <property type="project" value="InterPro"/>
</dbReference>
<dbReference type="AlphaFoldDB" id="A3GG47"/>
<dbReference type="Pfam" id="PF16884">
    <property type="entry name" value="ADH_N_2"/>
    <property type="match status" value="1"/>
</dbReference>
<dbReference type="RefSeq" id="XP_001387894.1">
    <property type="nucleotide sequence ID" value="XM_001387857.1"/>
</dbReference>
<dbReference type="InParanoid" id="A3GG47"/>
<protein>
    <submittedName>
        <fullName evidence="4">Quinone oxidoreductase</fullName>
    </submittedName>
</protein>
<comment type="caution">
    <text evidence="4">The sequence shown here is derived from an EMBL/GenBank/DDBJ whole genome shotgun (WGS) entry which is preliminary data.</text>
</comment>
<reference evidence="4 5" key="1">
    <citation type="journal article" date="2007" name="Nat. Biotechnol.">
        <title>Genome sequence of the lignocellulose-bioconverting and xylose-fermenting yeast Pichia stipitis.</title>
        <authorList>
            <person name="Jeffries T.W."/>
            <person name="Grigoriev I.V."/>
            <person name="Grimwood J."/>
            <person name="Laplaza J.M."/>
            <person name="Aerts A."/>
            <person name="Salamov A."/>
            <person name="Schmutz J."/>
            <person name="Lindquist E."/>
            <person name="Dehal P."/>
            <person name="Shapiro H."/>
            <person name="Jin Y.S."/>
            <person name="Passoth V."/>
            <person name="Richardson P.M."/>
        </authorList>
    </citation>
    <scope>NUCLEOTIDE SEQUENCE [LARGE SCALE GENOMIC DNA]</scope>
    <source>
        <strain evidence="5">ATCC 58785 / CBS 6054 / NBRC 10063 / NRRL Y-11545</strain>
    </source>
</reference>
<dbReference type="FunFam" id="3.40.50.720:FF:000121">
    <property type="entry name" value="Prostaglandin reductase 2"/>
    <property type="match status" value="1"/>
</dbReference>
<dbReference type="GeneID" id="4851246"/>
<dbReference type="OMA" id="HKSYIAP"/>
<dbReference type="PANTHER" id="PTHR43205:SF19">
    <property type="entry name" value="ENOYL REDUCTASE (ER) DOMAIN-CONTAINING PROTEIN"/>
    <property type="match status" value="1"/>
</dbReference>
<dbReference type="Gene3D" id="3.40.50.720">
    <property type="entry name" value="NAD(P)-binding Rossmann-like Domain"/>
    <property type="match status" value="1"/>
</dbReference>
<dbReference type="eggNOG" id="KOG1196">
    <property type="taxonomic scope" value="Eukaryota"/>
</dbReference>
<evidence type="ECO:0000313" key="5">
    <source>
        <dbReference type="Proteomes" id="UP000002258"/>
    </source>
</evidence>
<dbReference type="InterPro" id="IPR041694">
    <property type="entry name" value="ADH_N_2"/>
</dbReference>
<dbReference type="InterPro" id="IPR036291">
    <property type="entry name" value="NAD(P)-bd_dom_sf"/>
</dbReference>
<evidence type="ECO:0000256" key="1">
    <source>
        <dbReference type="ARBA" id="ARBA00023002"/>
    </source>
</evidence>
<name>A3GG47_PICST</name>
<dbReference type="SUPFAM" id="SSF51735">
    <property type="entry name" value="NAD(P)-binding Rossmann-fold domains"/>
    <property type="match status" value="1"/>
</dbReference>
<organism evidence="4 5">
    <name type="scientific">Scheffersomyces stipitis (strain ATCC 58785 / CBS 6054 / NBRC 10063 / NRRL Y-11545)</name>
    <name type="common">Yeast</name>
    <name type="synonym">Pichia stipitis</name>
    <dbReference type="NCBI Taxonomy" id="322104"/>
    <lineage>
        <taxon>Eukaryota</taxon>
        <taxon>Fungi</taxon>
        <taxon>Dikarya</taxon>
        <taxon>Ascomycota</taxon>
        <taxon>Saccharomycotina</taxon>
        <taxon>Pichiomycetes</taxon>
        <taxon>Debaryomycetaceae</taxon>
        <taxon>Scheffersomyces</taxon>
    </lineage>
</organism>
<dbReference type="InterPro" id="IPR011032">
    <property type="entry name" value="GroES-like_sf"/>
</dbReference>
<evidence type="ECO:0000259" key="3">
    <source>
        <dbReference type="Pfam" id="PF16884"/>
    </source>
</evidence>
<dbReference type="FunCoup" id="A3GG47">
    <property type="interactions" value="414"/>
</dbReference>
<dbReference type="PANTHER" id="PTHR43205">
    <property type="entry name" value="PROSTAGLANDIN REDUCTASE"/>
    <property type="match status" value="1"/>
</dbReference>
<keyword evidence="5" id="KW-1185">Reference proteome</keyword>
<dbReference type="InterPro" id="IPR045010">
    <property type="entry name" value="MDR_fam"/>
</dbReference>
<keyword evidence="1" id="KW-0560">Oxidoreductase</keyword>
<dbReference type="SUPFAM" id="SSF50129">
    <property type="entry name" value="GroES-like"/>
    <property type="match status" value="1"/>
</dbReference>
<accession>A3GG47</accession>
<evidence type="ECO:0000259" key="2">
    <source>
        <dbReference type="Pfam" id="PF00107"/>
    </source>
</evidence>
<dbReference type="KEGG" id="pic:PICST_28468"/>
<dbReference type="Proteomes" id="UP000002258">
    <property type="component" value="Chromosome 1"/>
</dbReference>
<proteinExistence type="predicted"/>
<dbReference type="CDD" id="cd05288">
    <property type="entry name" value="PGDH"/>
    <property type="match status" value="1"/>
</dbReference>
<dbReference type="OrthoDB" id="809632at2759"/>
<evidence type="ECO:0000313" key="4">
    <source>
        <dbReference type="EMBL" id="EAZ63871.1"/>
    </source>
</evidence>
<dbReference type="Pfam" id="PF00107">
    <property type="entry name" value="ADH_zinc_N"/>
    <property type="match status" value="1"/>
</dbReference>
<dbReference type="Gene3D" id="3.90.180.10">
    <property type="entry name" value="Medium-chain alcohol dehydrogenases, catalytic domain"/>
    <property type="match status" value="1"/>
</dbReference>
<dbReference type="STRING" id="322104.A3GG47"/>
<dbReference type="InterPro" id="IPR013149">
    <property type="entry name" value="ADH-like_C"/>
</dbReference>
<dbReference type="EMBL" id="AAVQ01000001">
    <property type="protein sequence ID" value="EAZ63871.1"/>
    <property type="molecule type" value="Genomic_DNA"/>
</dbReference>
<sequence length="362" mass="39688">MSIPKESTCFIVNEQPYAKVNFDLNDEKSTFKLTTKPLREIQNGELLIKTIYLSNDPTQRAWIQKGMKADRMYVELVGKNQIMRSVGIGQVVQSKLEGYQPGDYVNCVLNWSDYAIIKKDAIYNKITNKSIPLTQYLDVLGTTGITAYVALQKVISLKSTDTVVISAASGATGSMCVQIAKKVVGCKKVIGISGSEDKCKWVESLGADVCVNYKSPTFAKDMSAALGKEKFCDVYMDSVGGKILDVMLGLTKPFGTILACGAIAGYNDFKSSMIANWPQIITNRLTVKGFIVLDFKDSYPEAIQAILKWIKEGKVIANESSFTVVDLTSPGDFKKIPETWGLLFSDKKGPGKLLTKIGSSKL</sequence>
<dbReference type="HOGENOM" id="CLU_026673_29_2_1"/>
<feature type="domain" description="Oxidoreductase N-terminal" evidence="3">
    <location>
        <begin position="26"/>
        <end position="121"/>
    </location>
</feature>
<gene>
    <name evidence="4" type="primary">YMN1</name>
    <name evidence="4" type="ORF">PICST_28468</name>
</gene>